<dbReference type="Proteomes" id="UP000198518">
    <property type="component" value="Unassembled WGS sequence"/>
</dbReference>
<sequence>MSACVSCGEQLPSVVSKCPECGHETGWVSYPEDAYWWEKEYAEQLAAEAESDTVSAERLTAQKSGFISRLFSTDDLQKRRSHDRPLLGYLSPSEDPHYILLANKYIIVRDREESRYLRDEPSVYAMMAEEGYRPIVIATDERLLVVLGDPGGDALAAVQINRIIDIEADVSPPAHYEWNVQEQGGVTSDVDAVYKLKLTTVTAKFEVYLHPNTERSEVNSLVRFIEDLAATSDQTSRLQGETQTRQTSDFTNSNGGTRSSSSGSGEGPTPSSVVIDQTILDRIRSAREQVDWKESVRTGIRVGTEAVKYAKFTTISTPGIVALSALSGTALKAHNDVSGSSLSIDPDELIDRGLAGVALGKQFDLSEFNTERLGASVGISRYLAERITPTSYKHLVERTNPETIMKGAEAGNELGSRATVPLTTRQGTLAGACAGLVYSYVPQDSPLHQADPEGIFSTEHLDALEELME</sequence>
<feature type="compositionally biased region" description="Low complexity" evidence="1">
    <location>
        <begin position="252"/>
        <end position="272"/>
    </location>
</feature>
<proteinExistence type="predicted"/>
<evidence type="ECO:0000313" key="2">
    <source>
        <dbReference type="EMBL" id="SEW01306.1"/>
    </source>
</evidence>
<evidence type="ECO:0000256" key="1">
    <source>
        <dbReference type="SAM" id="MobiDB-lite"/>
    </source>
</evidence>
<dbReference type="AlphaFoldDB" id="A0A1I0NIV7"/>
<reference evidence="2 3" key="1">
    <citation type="submission" date="2016-10" db="EMBL/GenBank/DDBJ databases">
        <authorList>
            <person name="de Groot N.N."/>
        </authorList>
    </citation>
    <scope>NUCLEOTIDE SEQUENCE [LARGE SCALE GENOMIC DNA]</scope>
    <source>
        <strain evidence="2 3">CGMCC 1.5337</strain>
    </source>
</reference>
<feature type="compositionally biased region" description="Polar residues" evidence="1">
    <location>
        <begin position="233"/>
        <end position="251"/>
    </location>
</feature>
<feature type="region of interest" description="Disordered" evidence="1">
    <location>
        <begin position="233"/>
        <end position="273"/>
    </location>
</feature>
<accession>A0A1I0NIV7</accession>
<evidence type="ECO:0000313" key="3">
    <source>
        <dbReference type="Proteomes" id="UP000198518"/>
    </source>
</evidence>
<dbReference type="RefSeq" id="WP_143052149.1">
    <property type="nucleotide sequence ID" value="NZ_FOJA01000001.1"/>
</dbReference>
<dbReference type="EMBL" id="FOJA01000001">
    <property type="protein sequence ID" value="SEW01306.1"/>
    <property type="molecule type" value="Genomic_DNA"/>
</dbReference>
<name>A0A1I0NIV7_9EURY</name>
<dbReference type="OrthoDB" id="380413at2157"/>
<protein>
    <submittedName>
        <fullName evidence="2">Uncharacterized protein</fullName>
    </submittedName>
</protein>
<dbReference type="STRING" id="355548.SAMN04487945_0908"/>
<organism evidence="2 3">
    <name type="scientific">Halobacterium jilantaiense</name>
    <dbReference type="NCBI Taxonomy" id="355548"/>
    <lineage>
        <taxon>Archaea</taxon>
        <taxon>Methanobacteriati</taxon>
        <taxon>Methanobacteriota</taxon>
        <taxon>Stenosarchaea group</taxon>
        <taxon>Halobacteria</taxon>
        <taxon>Halobacteriales</taxon>
        <taxon>Halobacteriaceae</taxon>
        <taxon>Halobacterium</taxon>
    </lineage>
</organism>
<gene>
    <name evidence="2" type="ORF">SAMN04487945_0908</name>
</gene>
<keyword evidence="3" id="KW-1185">Reference proteome</keyword>